<keyword evidence="1" id="KW-0812">Transmembrane</keyword>
<feature type="transmembrane region" description="Helical" evidence="1">
    <location>
        <begin position="140"/>
        <end position="160"/>
    </location>
</feature>
<proteinExistence type="predicted"/>
<dbReference type="RefSeq" id="WP_254569569.1">
    <property type="nucleotide sequence ID" value="NZ_CP098502.1"/>
</dbReference>
<evidence type="ECO:0000259" key="2">
    <source>
        <dbReference type="Pfam" id="PF06724"/>
    </source>
</evidence>
<keyword evidence="1" id="KW-1133">Transmembrane helix</keyword>
<sequence>MRSIATVARRPQFEWLARAGLAARGAVYAVIGILALKLALGSGGEATNQQGALKAIADRPFGKTLLVLVAIGLGGYAFWRLFRAAVGHGREQHDDGGDRVAALASGVAYTVLCVTAVKILTGARTGSGTPRKATGGVLDWSMGPLLVGIAGAVLIGVAGYQAHKGLSSTWRPPPDPRLFPKVVITTVIEH</sequence>
<gene>
    <name evidence="3" type="ORF">NBH00_15870</name>
</gene>
<dbReference type="Pfam" id="PF06724">
    <property type="entry name" value="DUF1206"/>
    <property type="match status" value="2"/>
</dbReference>
<keyword evidence="1" id="KW-0472">Membrane</keyword>
<keyword evidence="4" id="KW-1185">Reference proteome</keyword>
<organism evidence="3 4">
    <name type="scientific">Paraconexibacter antarcticus</name>
    <dbReference type="NCBI Taxonomy" id="2949664"/>
    <lineage>
        <taxon>Bacteria</taxon>
        <taxon>Bacillati</taxon>
        <taxon>Actinomycetota</taxon>
        <taxon>Thermoleophilia</taxon>
        <taxon>Solirubrobacterales</taxon>
        <taxon>Paraconexibacteraceae</taxon>
        <taxon>Paraconexibacter</taxon>
    </lineage>
</organism>
<feature type="transmembrane region" description="Helical" evidence="1">
    <location>
        <begin position="100"/>
        <end position="120"/>
    </location>
</feature>
<evidence type="ECO:0000256" key="1">
    <source>
        <dbReference type="SAM" id="Phobius"/>
    </source>
</evidence>
<dbReference type="Proteomes" id="UP001056035">
    <property type="component" value="Chromosome"/>
</dbReference>
<evidence type="ECO:0000313" key="4">
    <source>
        <dbReference type="Proteomes" id="UP001056035"/>
    </source>
</evidence>
<name>A0ABY5DPJ5_9ACTN</name>
<feature type="domain" description="DUF1206" evidence="2">
    <location>
        <begin position="19"/>
        <end position="86"/>
    </location>
</feature>
<feature type="domain" description="DUF1206" evidence="2">
    <location>
        <begin position="102"/>
        <end position="166"/>
    </location>
</feature>
<feature type="transmembrane region" description="Helical" evidence="1">
    <location>
        <begin position="21"/>
        <end position="40"/>
    </location>
</feature>
<dbReference type="EMBL" id="CP098502">
    <property type="protein sequence ID" value="UTI62834.1"/>
    <property type="molecule type" value="Genomic_DNA"/>
</dbReference>
<accession>A0ABY5DPJ5</accession>
<evidence type="ECO:0000313" key="3">
    <source>
        <dbReference type="EMBL" id="UTI62834.1"/>
    </source>
</evidence>
<reference evidence="3 4" key="1">
    <citation type="submission" date="2022-06" db="EMBL/GenBank/DDBJ databases">
        <title>Paraconexibacter antarcticus.</title>
        <authorList>
            <person name="Kim C.S."/>
        </authorList>
    </citation>
    <scope>NUCLEOTIDE SEQUENCE [LARGE SCALE GENOMIC DNA]</scope>
    <source>
        <strain evidence="3 4">02-257</strain>
    </source>
</reference>
<feature type="transmembrane region" description="Helical" evidence="1">
    <location>
        <begin position="60"/>
        <end position="79"/>
    </location>
</feature>
<protein>
    <submittedName>
        <fullName evidence="3">DUF1206 domain-containing protein</fullName>
    </submittedName>
</protein>
<dbReference type="InterPro" id="IPR009597">
    <property type="entry name" value="DUF1206"/>
</dbReference>